<dbReference type="GO" id="GO:0045333">
    <property type="term" value="P:cellular respiration"/>
    <property type="evidence" value="ECO:0007669"/>
    <property type="project" value="UniProtKB-ARBA"/>
</dbReference>
<evidence type="ECO:0000313" key="6">
    <source>
        <dbReference type="Proteomes" id="UP000237752"/>
    </source>
</evidence>
<dbReference type="PANTHER" id="PTHR48084">
    <property type="entry name" value="2-OXOGLUTARATE OXIDOREDUCTASE SUBUNIT KORB-RELATED"/>
    <property type="match status" value="1"/>
</dbReference>
<dbReference type="Pfam" id="PF01558">
    <property type="entry name" value="POR"/>
    <property type="match status" value="1"/>
</dbReference>
<sequence length="1174" mass="124458">MTTVHPRMNLKDRYRVEDGSIYLSGVQALVRLPMDVRRLDERAGRNSAAFVSGYEGSPLAGYDLELGRNRDLLEKYQIEFQPGLNEELAADSVEGSQLAPLMDTATKSGVAGFWYGKAPGLDRASDAIRHSNLGGTHPSGGVLALVGDDAIAKSSTVPSGSEIAMSELGMPVLAPCDPQDVLDLGLHGIAMSRFCGLWVGMKVATNVADGAGSALVSPDRVVPSLPDNTFDGTPYVHTPSAQFLGPNLAVLEKSMMGPRLELARRYAAANAINKVTGAQDATIGIVTSGIAHLDVLEALGNLGIDAGALERHGIRILKLGLAWPLVDAQIENFADGLTEIIVVEEKRAFIETNLKDVLYGRAGAPAVSGKLDPDRKPLLRADNDLGADTIAAALAARLSARLEIPSVSAWLEAKAAPAPVSTRRTMLPLLARTPYFCSGCPHNRSTVVPEGSTVGGGIGCHALALMLPSERVGDMIGLCQMGGEGAAWIGISPFVEDKHLFQNIGDGTFHHSGSLALRAVVASGVNVTYKLLYNSAVAMTGGQQAVGGMSVPNLTRMLLAEGVKKIIVTTEDPDRYKGVALADGVDVRHRDRLLETQEQLAAIPGVTVLIHDQECATELRRKRKRNIVAEPDKRAFINERVCEGCGDCGAKSNCLSVQPVETEFGRKTQIHQQSCNKDFSCLDGDCPSFLTITPGVSTGRGAKPAVAALSASSLPEPTFVVPQEEFAIRFTGIGGTGIVTVAQIVANAGVIAGRHVRTLDQLGLAQKGGAVVSDVKVGMAPLNAANKISAGDCDLYLGCDVLVGATDANLTVASPARTVAVVSTSEVPTGAMITDTTVGFPDGDQTLGRINAVSRASLNAFVDARMATRGLFSDDQYANMFLVGAAYQAGALPIPAASIEEAITLNGVAVDANVQAFRRGRQIISDPAAVYAAIDGLGVEAPAPAVEAPSNVGVAVGRVVRAVAGSELERLVALRAGELTAYQDKKYAKSYASFVEQVRAAEAPLGSTELTESVAKYLFKLMAYKDEYEVARLSLDPQLADDIKTQFGDAATYSYRLHPPMLRALGMENKIAIPQAAGKQMFRALYAMRKVRGTRLDPFGKAEVRQVERELIEEYRVVIAGLLPTLDVANVGIAVQIARLPDVVRGYEGIKLRNVASYRDQLAQQRSRYAEVRV</sequence>
<protein>
    <submittedName>
        <fullName evidence="5">Indolepyruvate ferredoxin oxidoreductase</fullName>
    </submittedName>
</protein>
<dbReference type="GO" id="GO:0016625">
    <property type="term" value="F:oxidoreductase activity, acting on the aldehyde or oxo group of donors, iron-sulfur protein as acceptor"/>
    <property type="evidence" value="ECO:0007669"/>
    <property type="project" value="UniProtKB-ARBA"/>
</dbReference>
<dbReference type="InterPro" id="IPR019752">
    <property type="entry name" value="Pyrv/ketoisovalerate_OxRed_cat"/>
</dbReference>
<name>A0A2T1A3A5_9ACTN</name>
<dbReference type="GO" id="GO:0030976">
    <property type="term" value="F:thiamine pyrophosphate binding"/>
    <property type="evidence" value="ECO:0007669"/>
    <property type="project" value="InterPro"/>
</dbReference>
<keyword evidence="1" id="KW-0560">Oxidoreductase</keyword>
<dbReference type="Proteomes" id="UP000237752">
    <property type="component" value="Unassembled WGS sequence"/>
</dbReference>
<feature type="domain" description="Pyruvate/ketoisovalerate oxidoreductase catalytic" evidence="2">
    <location>
        <begin position="734"/>
        <end position="922"/>
    </location>
</feature>
<dbReference type="InterPro" id="IPR051457">
    <property type="entry name" value="2-oxoacid:Fd_oxidoreductase"/>
</dbReference>
<dbReference type="EMBL" id="PVUE01000003">
    <property type="protein sequence ID" value="PRZ43085.1"/>
    <property type="molecule type" value="Genomic_DNA"/>
</dbReference>
<dbReference type="CDD" id="cd07034">
    <property type="entry name" value="TPP_PYR_PFOR_IOR-alpha_like"/>
    <property type="match status" value="1"/>
</dbReference>
<dbReference type="NCBIfam" id="NF009588">
    <property type="entry name" value="PRK13029.1"/>
    <property type="match status" value="1"/>
</dbReference>
<organism evidence="5 6">
    <name type="scientific">Antricoccus suffuscus</name>
    <dbReference type="NCBI Taxonomy" id="1629062"/>
    <lineage>
        <taxon>Bacteria</taxon>
        <taxon>Bacillati</taxon>
        <taxon>Actinomycetota</taxon>
        <taxon>Actinomycetes</taxon>
        <taxon>Geodermatophilales</taxon>
        <taxon>Antricoccaceae</taxon>
        <taxon>Antricoccus</taxon>
    </lineage>
</organism>
<gene>
    <name evidence="5" type="ORF">CLV47_103142</name>
</gene>
<dbReference type="SUPFAM" id="SSF53323">
    <property type="entry name" value="Pyruvate-ferredoxin oxidoreductase, PFOR, domain III"/>
    <property type="match status" value="1"/>
</dbReference>
<evidence type="ECO:0000259" key="3">
    <source>
        <dbReference type="Pfam" id="PF02775"/>
    </source>
</evidence>
<dbReference type="NCBIfam" id="NF009589">
    <property type="entry name" value="PRK13030.1"/>
    <property type="match status" value="1"/>
</dbReference>
<feature type="domain" description="Thiamine pyrophosphate enzyme TPP-binding" evidence="3">
    <location>
        <begin position="457"/>
        <end position="588"/>
    </location>
</feature>
<dbReference type="PANTHER" id="PTHR48084:SF3">
    <property type="entry name" value="SUBUNIT OF PYRUVATE:FLAVODOXIN OXIDOREDUCTASE"/>
    <property type="match status" value="1"/>
</dbReference>
<dbReference type="Gene3D" id="3.40.920.10">
    <property type="entry name" value="Pyruvate-ferredoxin oxidoreductase, PFOR, domain III"/>
    <property type="match status" value="1"/>
</dbReference>
<dbReference type="InterPro" id="IPR002880">
    <property type="entry name" value="Pyrv_Fd/Flavodoxin_OxRdtase_N"/>
</dbReference>
<dbReference type="AlphaFoldDB" id="A0A2T1A3A5"/>
<evidence type="ECO:0000256" key="1">
    <source>
        <dbReference type="ARBA" id="ARBA00023002"/>
    </source>
</evidence>
<proteinExistence type="predicted"/>
<reference evidence="5 6" key="1">
    <citation type="submission" date="2018-03" db="EMBL/GenBank/DDBJ databases">
        <title>Genomic Encyclopedia of Archaeal and Bacterial Type Strains, Phase II (KMG-II): from individual species to whole genera.</title>
        <authorList>
            <person name="Goeker M."/>
        </authorList>
    </citation>
    <scope>NUCLEOTIDE SEQUENCE [LARGE SCALE GENOMIC DNA]</scope>
    <source>
        <strain evidence="5 6">DSM 100065</strain>
    </source>
</reference>
<evidence type="ECO:0000259" key="2">
    <source>
        <dbReference type="Pfam" id="PF01558"/>
    </source>
</evidence>
<dbReference type="OrthoDB" id="9803617at2"/>
<dbReference type="Pfam" id="PF02775">
    <property type="entry name" value="TPP_enzyme_C"/>
    <property type="match status" value="1"/>
</dbReference>
<dbReference type="InterPro" id="IPR011766">
    <property type="entry name" value="TPP_enzyme_TPP-bd"/>
</dbReference>
<feature type="domain" description="DUF6537" evidence="4">
    <location>
        <begin position="968"/>
        <end position="1163"/>
    </location>
</feature>
<keyword evidence="5" id="KW-0670">Pyruvate</keyword>
<evidence type="ECO:0000259" key="4">
    <source>
        <dbReference type="Pfam" id="PF20169"/>
    </source>
</evidence>
<dbReference type="InterPro" id="IPR029061">
    <property type="entry name" value="THDP-binding"/>
</dbReference>
<dbReference type="GO" id="GO:0000287">
    <property type="term" value="F:magnesium ion binding"/>
    <property type="evidence" value="ECO:0007669"/>
    <property type="project" value="UniProtKB-ARBA"/>
</dbReference>
<dbReference type="RefSeq" id="WP_106348059.1">
    <property type="nucleotide sequence ID" value="NZ_PVUE01000003.1"/>
</dbReference>
<keyword evidence="6" id="KW-1185">Reference proteome</keyword>
<dbReference type="SUPFAM" id="SSF52518">
    <property type="entry name" value="Thiamin diphosphate-binding fold (THDP-binding)"/>
    <property type="match status" value="2"/>
</dbReference>
<dbReference type="Pfam" id="PF20169">
    <property type="entry name" value="DUF6537"/>
    <property type="match status" value="1"/>
</dbReference>
<accession>A0A2T1A3A5</accession>
<dbReference type="InterPro" id="IPR002869">
    <property type="entry name" value="Pyrv_flavodox_OxRed_cen"/>
</dbReference>
<dbReference type="InterPro" id="IPR046667">
    <property type="entry name" value="DUF6537"/>
</dbReference>
<comment type="caution">
    <text evidence="5">The sequence shown here is derived from an EMBL/GenBank/DDBJ whole genome shotgun (WGS) entry which is preliminary data.</text>
</comment>
<dbReference type="Gene3D" id="3.40.50.970">
    <property type="match status" value="2"/>
</dbReference>
<evidence type="ECO:0000313" key="5">
    <source>
        <dbReference type="EMBL" id="PRZ43085.1"/>
    </source>
</evidence>